<dbReference type="Gene3D" id="3.40.50.720">
    <property type="entry name" value="NAD(P)-binding Rossmann-like Domain"/>
    <property type="match status" value="1"/>
</dbReference>
<dbReference type="RefSeq" id="WP_142853638.1">
    <property type="nucleotide sequence ID" value="NZ_FXWW01000002.1"/>
</dbReference>
<reference evidence="4 5" key="1">
    <citation type="submission" date="2019-06" db="EMBL/GenBank/DDBJ databases">
        <title>A novel species of marine bacteria.</title>
        <authorList>
            <person name="Wang Y."/>
        </authorList>
    </citation>
    <scope>NUCLEOTIDE SEQUENCE [LARGE SCALE GENOMIC DNA]</scope>
    <source>
        <strain evidence="4 5">MA1-10</strain>
    </source>
</reference>
<dbReference type="InterPro" id="IPR057326">
    <property type="entry name" value="KR_dom"/>
</dbReference>
<evidence type="ECO:0000256" key="1">
    <source>
        <dbReference type="ARBA" id="ARBA00006484"/>
    </source>
</evidence>
<dbReference type="SUPFAM" id="SSF51735">
    <property type="entry name" value="NAD(P)-binding Rossmann-fold domains"/>
    <property type="match status" value="1"/>
</dbReference>
<accession>A0A545SR82</accession>
<dbReference type="GO" id="GO:0050664">
    <property type="term" value="F:oxidoreductase activity, acting on NAD(P)H, oxygen as acceptor"/>
    <property type="evidence" value="ECO:0007669"/>
    <property type="project" value="TreeGrafter"/>
</dbReference>
<gene>
    <name evidence="4" type="ORF">FIL88_09640</name>
</gene>
<evidence type="ECO:0000259" key="3">
    <source>
        <dbReference type="SMART" id="SM00822"/>
    </source>
</evidence>
<feature type="domain" description="Ketoreductase" evidence="3">
    <location>
        <begin position="6"/>
        <end position="178"/>
    </location>
</feature>
<dbReference type="InterPro" id="IPR036291">
    <property type="entry name" value="NAD(P)-bd_dom_sf"/>
</dbReference>
<dbReference type="FunFam" id="3.40.50.720:FF:000084">
    <property type="entry name" value="Short-chain dehydrogenase reductase"/>
    <property type="match status" value="1"/>
</dbReference>
<keyword evidence="5" id="KW-1185">Reference proteome</keyword>
<proteinExistence type="inferred from homology"/>
<dbReference type="OrthoDB" id="9779623at2"/>
<organism evidence="4 5">
    <name type="scientific">Aliiroseovarius halocynthiae</name>
    <dbReference type="NCBI Taxonomy" id="985055"/>
    <lineage>
        <taxon>Bacteria</taxon>
        <taxon>Pseudomonadati</taxon>
        <taxon>Pseudomonadota</taxon>
        <taxon>Alphaproteobacteria</taxon>
        <taxon>Rhodobacterales</taxon>
        <taxon>Paracoccaceae</taxon>
        <taxon>Aliiroseovarius</taxon>
    </lineage>
</organism>
<dbReference type="Proteomes" id="UP000315816">
    <property type="component" value="Unassembled WGS sequence"/>
</dbReference>
<evidence type="ECO:0000256" key="2">
    <source>
        <dbReference type="ARBA" id="ARBA00023002"/>
    </source>
</evidence>
<dbReference type="EMBL" id="VICH01000006">
    <property type="protein sequence ID" value="TQV67478.1"/>
    <property type="molecule type" value="Genomic_DNA"/>
</dbReference>
<sequence length="250" mass="25814">MCFENQSIVVTGGNSGIGRAAAKSFRADGAKVAILGRDQATLAQSVAELEVFGRSCDVTDRSALEVFMADAAHHNGQFDVLFANAGIAAFTPFEGHDPANFKQVMDVNFHGTVNTIAAALPHLNDGASIILTTSVANQMGEPNSVAYAASKAAVKSLVSTLSTELAPRGIRVNAISPGPTATPIFNKLGLTGEAIEQTRAFVSAATPANRMGEVSDQVDAVLYLASKRSSFVVGQEIVVDGGLTSCASLG</sequence>
<dbReference type="PRINTS" id="PR00080">
    <property type="entry name" value="SDRFAMILY"/>
</dbReference>
<name>A0A545SR82_9RHOB</name>
<comment type="caution">
    <text evidence="4">The sequence shown here is derived from an EMBL/GenBank/DDBJ whole genome shotgun (WGS) entry which is preliminary data.</text>
</comment>
<comment type="similarity">
    <text evidence="1">Belongs to the short-chain dehydrogenases/reductases (SDR) family.</text>
</comment>
<protein>
    <submittedName>
        <fullName evidence="4">SDR family oxidoreductase</fullName>
    </submittedName>
</protein>
<dbReference type="InterPro" id="IPR020904">
    <property type="entry name" value="Sc_DH/Rdtase_CS"/>
</dbReference>
<dbReference type="CDD" id="cd05233">
    <property type="entry name" value="SDR_c"/>
    <property type="match status" value="1"/>
</dbReference>
<dbReference type="PANTHER" id="PTHR43008:SF4">
    <property type="entry name" value="CHAIN DEHYDROGENASE, PUTATIVE (AFU_ORTHOLOGUE AFUA_4G08710)-RELATED"/>
    <property type="match status" value="1"/>
</dbReference>
<dbReference type="Pfam" id="PF13561">
    <property type="entry name" value="adh_short_C2"/>
    <property type="match status" value="1"/>
</dbReference>
<dbReference type="AlphaFoldDB" id="A0A545SR82"/>
<evidence type="ECO:0000313" key="5">
    <source>
        <dbReference type="Proteomes" id="UP000315816"/>
    </source>
</evidence>
<dbReference type="InterPro" id="IPR002347">
    <property type="entry name" value="SDR_fam"/>
</dbReference>
<dbReference type="PANTHER" id="PTHR43008">
    <property type="entry name" value="BENZIL REDUCTASE"/>
    <property type="match status" value="1"/>
</dbReference>
<evidence type="ECO:0000313" key="4">
    <source>
        <dbReference type="EMBL" id="TQV67478.1"/>
    </source>
</evidence>
<dbReference type="PRINTS" id="PR00081">
    <property type="entry name" value="GDHRDH"/>
</dbReference>
<keyword evidence="2" id="KW-0560">Oxidoreductase</keyword>
<dbReference type="SMART" id="SM00822">
    <property type="entry name" value="PKS_KR"/>
    <property type="match status" value="1"/>
</dbReference>
<dbReference type="PROSITE" id="PS00061">
    <property type="entry name" value="ADH_SHORT"/>
    <property type="match status" value="1"/>
</dbReference>